<proteinExistence type="predicted"/>
<evidence type="ECO:0000313" key="1">
    <source>
        <dbReference type="EMBL" id="EQB49105.1"/>
    </source>
</evidence>
<dbReference type="EMBL" id="AMYD01002412">
    <property type="protein sequence ID" value="EQB49105.1"/>
    <property type="molecule type" value="Genomic_DNA"/>
</dbReference>
<dbReference type="HOGENOM" id="CLU_3421344_0_0_1"/>
<comment type="caution">
    <text evidence="1">The sequence shown here is derived from an EMBL/GenBank/DDBJ whole genome shotgun (WGS) entry which is preliminary data.</text>
</comment>
<dbReference type="AlphaFoldDB" id="T0LLF2"/>
<evidence type="ECO:0000313" key="2">
    <source>
        <dbReference type="Proteomes" id="UP000015530"/>
    </source>
</evidence>
<sequence length="24" mass="2679">MPEGGRLDEMLLLLRTGCRGYLAN</sequence>
<reference evidence="2" key="1">
    <citation type="journal article" date="2013" name="Mol. Plant Microbe Interact.">
        <title>Global aspects of pacC regulation of pathogenicity genes in Colletotrichum gloeosporioides as revealed by transcriptome analysis.</title>
        <authorList>
            <person name="Alkan N."/>
            <person name="Meng X."/>
            <person name="Friedlander G."/>
            <person name="Reuveni E."/>
            <person name="Sukno S."/>
            <person name="Sherman A."/>
            <person name="Thon M."/>
            <person name="Fluhr R."/>
            <person name="Prusky D."/>
        </authorList>
    </citation>
    <scope>NUCLEOTIDE SEQUENCE [LARGE SCALE GENOMIC DNA]</scope>
    <source>
        <strain evidence="2">Cg-14</strain>
    </source>
</reference>
<gene>
    <name evidence="1" type="ORF">CGLO_11586</name>
</gene>
<accession>T0LLF2</accession>
<organism evidence="1 2">
    <name type="scientific">Colletotrichum gloeosporioides (strain Cg-14)</name>
    <name type="common">Anthracnose fungus</name>
    <name type="synonym">Glomerella cingulata</name>
    <dbReference type="NCBI Taxonomy" id="1237896"/>
    <lineage>
        <taxon>Eukaryota</taxon>
        <taxon>Fungi</taxon>
        <taxon>Dikarya</taxon>
        <taxon>Ascomycota</taxon>
        <taxon>Pezizomycotina</taxon>
        <taxon>Sordariomycetes</taxon>
        <taxon>Hypocreomycetidae</taxon>
        <taxon>Glomerellales</taxon>
        <taxon>Glomerellaceae</taxon>
        <taxon>Colletotrichum</taxon>
        <taxon>Colletotrichum gloeosporioides species complex</taxon>
    </lineage>
</organism>
<dbReference type="Proteomes" id="UP000015530">
    <property type="component" value="Unassembled WGS sequence"/>
</dbReference>
<protein>
    <submittedName>
        <fullName evidence="1">Uncharacterized protein</fullName>
    </submittedName>
</protein>
<name>T0LLF2_COLGC</name>